<comment type="caution">
    <text evidence="1">The sequence shown here is derived from an EMBL/GenBank/DDBJ whole genome shotgun (WGS) entry which is preliminary data.</text>
</comment>
<reference evidence="1" key="1">
    <citation type="journal article" date="2015" name="Nature">
        <title>Complex archaea that bridge the gap between prokaryotes and eukaryotes.</title>
        <authorList>
            <person name="Spang A."/>
            <person name="Saw J.H."/>
            <person name="Jorgensen S.L."/>
            <person name="Zaremba-Niedzwiedzka K."/>
            <person name="Martijn J."/>
            <person name="Lind A.E."/>
            <person name="van Eijk R."/>
            <person name="Schleper C."/>
            <person name="Guy L."/>
            <person name="Ettema T.J."/>
        </authorList>
    </citation>
    <scope>NUCLEOTIDE SEQUENCE</scope>
</reference>
<evidence type="ECO:0000313" key="1">
    <source>
        <dbReference type="EMBL" id="KKK94767.1"/>
    </source>
</evidence>
<organism evidence="1">
    <name type="scientific">marine sediment metagenome</name>
    <dbReference type="NCBI Taxonomy" id="412755"/>
    <lineage>
        <taxon>unclassified sequences</taxon>
        <taxon>metagenomes</taxon>
        <taxon>ecological metagenomes</taxon>
    </lineage>
</organism>
<gene>
    <name evidence="1" type="ORF">LCGC14_2679530</name>
</gene>
<proteinExistence type="predicted"/>
<dbReference type="AlphaFoldDB" id="A0A0F8ZLR4"/>
<protein>
    <submittedName>
        <fullName evidence="1">Uncharacterized protein</fullName>
    </submittedName>
</protein>
<sequence>MKDTDELHDNYLDLVKRSENYADSYKYNPLRKVINRYCLDNPRIVASLIFEDRSDRVDVIRYQKLSWDLNMRYELIFIFSMDDCRTCKMESNRKWGLFMNRFIIPRAKSLEDDIARSIKWHQRVHGL</sequence>
<name>A0A0F8ZLR4_9ZZZZ</name>
<dbReference type="EMBL" id="LAZR01047203">
    <property type="protein sequence ID" value="KKK94767.1"/>
    <property type="molecule type" value="Genomic_DNA"/>
</dbReference>
<accession>A0A0F8ZLR4</accession>